<protein>
    <recommendedName>
        <fullName evidence="3">Partial AB-hydrolase lipase domain-containing protein</fullName>
    </recommendedName>
</protein>
<comment type="caution">
    <text evidence="4">The sequence shown here is derived from an EMBL/GenBank/DDBJ whole genome shotgun (WGS) entry which is preliminary data.</text>
</comment>
<dbReference type="Pfam" id="PF01053">
    <property type="entry name" value="Cys_Met_Meta_PP"/>
    <property type="match status" value="2"/>
</dbReference>
<dbReference type="AlphaFoldDB" id="A0AAD5UA75"/>
<dbReference type="Gene3D" id="3.40.50.1820">
    <property type="entry name" value="alpha/beta hydrolase"/>
    <property type="match status" value="1"/>
</dbReference>
<dbReference type="InterPro" id="IPR000277">
    <property type="entry name" value="Cys/Met-Metab_PyrdxlP-dep_enz"/>
</dbReference>
<comment type="cofactor">
    <cofactor evidence="1">
        <name>pyridoxal 5'-phosphate</name>
        <dbReference type="ChEBI" id="CHEBI:597326"/>
    </cofactor>
</comment>
<accession>A0AAD5UA75</accession>
<evidence type="ECO:0000256" key="2">
    <source>
        <dbReference type="ARBA" id="ARBA00022898"/>
    </source>
</evidence>
<keyword evidence="5" id="KW-1185">Reference proteome</keyword>
<gene>
    <name evidence="4" type="ORF">HK099_003753</name>
</gene>
<evidence type="ECO:0000256" key="1">
    <source>
        <dbReference type="ARBA" id="ARBA00001933"/>
    </source>
</evidence>
<evidence type="ECO:0000259" key="3">
    <source>
        <dbReference type="Pfam" id="PF04083"/>
    </source>
</evidence>
<dbReference type="GO" id="GO:0003962">
    <property type="term" value="F:cystathionine gamma-synthase activity"/>
    <property type="evidence" value="ECO:0007669"/>
    <property type="project" value="TreeGrafter"/>
</dbReference>
<dbReference type="SUPFAM" id="SSF53474">
    <property type="entry name" value="alpha/beta-Hydrolases"/>
    <property type="match status" value="1"/>
</dbReference>
<dbReference type="InterPro" id="IPR015422">
    <property type="entry name" value="PyrdxlP-dep_Trfase_small"/>
</dbReference>
<name>A0AAD5UA75_9FUNG</name>
<dbReference type="PANTHER" id="PTHR42699">
    <property type="match status" value="1"/>
</dbReference>
<proteinExistence type="predicted"/>
<dbReference type="Pfam" id="PF04083">
    <property type="entry name" value="Abhydro_lipase"/>
    <property type="match status" value="1"/>
</dbReference>
<dbReference type="InterPro" id="IPR015421">
    <property type="entry name" value="PyrdxlP-dep_Trfase_major"/>
</dbReference>
<dbReference type="InterPro" id="IPR051750">
    <property type="entry name" value="Trans-sulfuration_enzymes"/>
</dbReference>
<dbReference type="Gene3D" id="3.90.1150.10">
    <property type="entry name" value="Aspartate Aminotransferase, domain 1"/>
    <property type="match status" value="1"/>
</dbReference>
<dbReference type="Proteomes" id="UP001211065">
    <property type="component" value="Unassembled WGS sequence"/>
</dbReference>
<dbReference type="InterPro" id="IPR029058">
    <property type="entry name" value="AB_hydrolase_fold"/>
</dbReference>
<dbReference type="PANTHER" id="PTHR42699:SF1">
    <property type="entry name" value="CYSTATHIONINE GAMMA-SYNTHASE-RELATED"/>
    <property type="match status" value="1"/>
</dbReference>
<evidence type="ECO:0000313" key="4">
    <source>
        <dbReference type="EMBL" id="KAJ3226961.1"/>
    </source>
</evidence>
<evidence type="ECO:0000313" key="5">
    <source>
        <dbReference type="Proteomes" id="UP001211065"/>
    </source>
</evidence>
<dbReference type="SUPFAM" id="SSF53383">
    <property type="entry name" value="PLP-dependent transferases"/>
    <property type="match status" value="1"/>
</dbReference>
<dbReference type="Gene3D" id="3.40.640.10">
    <property type="entry name" value="Type I PLP-dependent aspartate aminotransferase-like (Major domain)"/>
    <property type="match status" value="1"/>
</dbReference>
<dbReference type="GO" id="GO:0006629">
    <property type="term" value="P:lipid metabolic process"/>
    <property type="evidence" value="ECO:0007669"/>
    <property type="project" value="InterPro"/>
</dbReference>
<reference evidence="4" key="1">
    <citation type="submission" date="2020-05" db="EMBL/GenBank/DDBJ databases">
        <title>Phylogenomic resolution of chytrid fungi.</title>
        <authorList>
            <person name="Stajich J.E."/>
            <person name="Amses K."/>
            <person name="Simmons R."/>
            <person name="Seto K."/>
            <person name="Myers J."/>
            <person name="Bonds A."/>
            <person name="Quandt C.A."/>
            <person name="Barry K."/>
            <person name="Liu P."/>
            <person name="Grigoriev I."/>
            <person name="Longcore J.E."/>
            <person name="James T.Y."/>
        </authorList>
    </citation>
    <scope>NUCLEOTIDE SEQUENCE</scope>
    <source>
        <strain evidence="4">JEL0476</strain>
    </source>
</reference>
<dbReference type="InterPro" id="IPR015424">
    <property type="entry name" value="PyrdxlP-dep_Trfase"/>
</dbReference>
<feature type="domain" description="Partial AB-hydrolase lipase" evidence="3">
    <location>
        <begin position="57"/>
        <end position="117"/>
    </location>
</feature>
<sequence length="1042" mass="121055">MFSNLSNALFGRPITYVNMFEECFKRLFFRYIQSTELTEEELEFFILEDLEKFDSFYQFCEYWNYKFEEHEVETDDGYLLGLHRIPNKRFDQFEYSHKPAVLIWHGFGISSESFVCNVKPHLNLAFVLADEGFDVWLGNCRGNKYSLKHKSFDINDKNSDFWDFGIDEIINYDIPSTVEYILTKTKLKKLCYCGYSQGAMSMISALSLSEELNEKVNCFVGIGPAPKPVPNKIVKAIHDSGADKVLPLIIGRKHEFPHPFIARLGNSIPMFLKTPFVDLFLHTFPGWNMGKIGSSHRKNVLYKQLLTSLTSSKLVLHWTQIMHSDLEHQHIAYAKHNPFFSNFFINRYCYLKPSTPCLRYPTMQIKTHMHLFWSESDHVSDPDHFKEILPKEKFKLYEVKGYSHMVCDEPASVEDSIEEDANLNVKKTQLCKNISVGSSISYQNAHDIIVKQNFNTCNACNAESMDEKSKELVVIKIKKETISGGPVDTPKKDIFYSMQRDNCLTYNKMNYLINLSQKIRPMGIDETRTIAFGKTYPRENINHALSVSMPTWHETELHLQGKNPIVGNSGYHRCTIHPACLELFEKCRIKYSNFEQEDCFIFPSKEAAKEAFSYVVKNVTEKEIGSIRILLMDELDVIHRDLNLHLLIFPIDLKDLVKGFWVHSGELISSRFAQYCLNLLNYLEKKKQNCNLNLELEEQLLRVTHFEISESGLNAKRLVKERIAELFTDSNYSARDVFLFPTGMSAIYNAHKLVCDLFPNKKTVQFGFSYIDTLKVQEKFGNGCHFLANQNSEDNFQNLEKLLKDQAISAVFTEFPSNPLLMSVDIQRLKYLLDKFNVLLVVDNSLIINPNLKNYWSLYNKFKSIFIDHLWLEDSIVLELNSRSFKKRMRKVNFTCNNLVTYLNSHPKVGRIYFPKFLNKAEFGQLKKIDKNIIDEKFESEDEYQTDLSLKDDSNGGLFSFLLKNEEDAKKFYDNIQLCKGPSFGTSFTLICAYTLLAHYEDLEWAETYGVKRWLIRCSVGLEDEKFLISSFQKAFDSLDPF</sequence>
<keyword evidence="2" id="KW-0663">Pyridoxal phosphate</keyword>
<dbReference type="GO" id="GO:0030170">
    <property type="term" value="F:pyridoxal phosphate binding"/>
    <property type="evidence" value="ECO:0007669"/>
    <property type="project" value="InterPro"/>
</dbReference>
<dbReference type="EMBL" id="JADGJW010000025">
    <property type="protein sequence ID" value="KAJ3226961.1"/>
    <property type="molecule type" value="Genomic_DNA"/>
</dbReference>
<dbReference type="GO" id="GO:0019346">
    <property type="term" value="P:transsulfuration"/>
    <property type="evidence" value="ECO:0007669"/>
    <property type="project" value="InterPro"/>
</dbReference>
<organism evidence="4 5">
    <name type="scientific">Clydaea vesicula</name>
    <dbReference type="NCBI Taxonomy" id="447962"/>
    <lineage>
        <taxon>Eukaryota</taxon>
        <taxon>Fungi</taxon>
        <taxon>Fungi incertae sedis</taxon>
        <taxon>Chytridiomycota</taxon>
        <taxon>Chytridiomycota incertae sedis</taxon>
        <taxon>Chytridiomycetes</taxon>
        <taxon>Lobulomycetales</taxon>
        <taxon>Lobulomycetaceae</taxon>
        <taxon>Clydaea</taxon>
    </lineage>
</organism>
<dbReference type="InterPro" id="IPR006693">
    <property type="entry name" value="AB_hydrolase_lipase"/>
</dbReference>